<gene>
    <name evidence="1" type="ORF">SAMN04488498_109131</name>
</gene>
<evidence type="ECO:0000313" key="1">
    <source>
        <dbReference type="EMBL" id="SFK62720.1"/>
    </source>
</evidence>
<dbReference type="AlphaFoldDB" id="A0A1I4B2W7"/>
<organism evidence="1 2">
    <name type="scientific">Neomesorhizobium albiziae</name>
    <dbReference type="NCBI Taxonomy" id="335020"/>
    <lineage>
        <taxon>Bacteria</taxon>
        <taxon>Pseudomonadati</taxon>
        <taxon>Pseudomonadota</taxon>
        <taxon>Alphaproteobacteria</taxon>
        <taxon>Hyphomicrobiales</taxon>
        <taxon>Phyllobacteriaceae</taxon>
        <taxon>Neomesorhizobium</taxon>
    </lineage>
</organism>
<evidence type="ECO:0000313" key="2">
    <source>
        <dbReference type="Proteomes" id="UP000323300"/>
    </source>
</evidence>
<reference evidence="1 2" key="1">
    <citation type="submission" date="2016-10" db="EMBL/GenBank/DDBJ databases">
        <authorList>
            <person name="Varghese N."/>
            <person name="Submissions S."/>
        </authorList>
    </citation>
    <scope>NUCLEOTIDE SEQUENCE [LARGE SCALE GENOMIC DNA]</scope>
    <source>
        <strain evidence="1 2">DSM 21822</strain>
    </source>
</reference>
<accession>A0A1I4B2W7</accession>
<sequence length="236" mass="26551">MFHFRKSPALIRFLCRPEDRDVIAPPVPAKTILPDWFRKLPAVDQRALSATNNGLTVKRCMPFLDAMTAGWILPLAATVRLDIKDSGSVVEAGWEFDRVMVSNHGPHQVAGNPREPSPPCKFHNHWTIHTPPGWSCLFVPPLNRPAQPFECVAGVVDTDTYAANIHFPFFATAPDGLHVIEKGTPLVQVIPFRRDSLSMKAEIRAEEDNEAMERETAHRNTIAGEGWYRKWARVAR</sequence>
<name>A0A1I4B2W7_9HYPH</name>
<keyword evidence="2" id="KW-1185">Reference proteome</keyword>
<dbReference type="RefSeq" id="WP_149761165.1">
    <property type="nucleotide sequence ID" value="NZ_BSPE01000078.1"/>
</dbReference>
<dbReference type="EMBL" id="FOSL01000009">
    <property type="protein sequence ID" value="SFK62720.1"/>
    <property type="molecule type" value="Genomic_DNA"/>
</dbReference>
<proteinExistence type="predicted"/>
<dbReference type="InterPro" id="IPR045709">
    <property type="entry name" value="DUF6065"/>
</dbReference>
<dbReference type="Pfam" id="PF19541">
    <property type="entry name" value="DUF6065"/>
    <property type="match status" value="1"/>
</dbReference>
<dbReference type="OrthoDB" id="7404855at2"/>
<protein>
    <submittedName>
        <fullName evidence="1">Uncharacterized protein</fullName>
    </submittedName>
</protein>
<dbReference type="Proteomes" id="UP000323300">
    <property type="component" value="Unassembled WGS sequence"/>
</dbReference>